<dbReference type="AlphaFoldDB" id="A0A1I4PKE1"/>
<evidence type="ECO:0008006" key="4">
    <source>
        <dbReference type="Google" id="ProtNLM"/>
    </source>
</evidence>
<dbReference type="EMBL" id="FOTW01000016">
    <property type="protein sequence ID" value="SFM28271.1"/>
    <property type="molecule type" value="Genomic_DNA"/>
</dbReference>
<reference evidence="2 3" key="1">
    <citation type="submission" date="2016-10" db="EMBL/GenBank/DDBJ databases">
        <authorList>
            <person name="de Groot N.N."/>
        </authorList>
    </citation>
    <scope>NUCLEOTIDE SEQUENCE [LARGE SCALE GENOMIC DNA]</scope>
    <source>
        <strain evidence="2 3">ATCC 43154</strain>
    </source>
</reference>
<accession>A0A1I4PKE1</accession>
<feature type="signal peptide" evidence="1">
    <location>
        <begin position="1"/>
        <end position="34"/>
    </location>
</feature>
<dbReference type="InterPro" id="IPR025293">
    <property type="entry name" value="YfiR/HmsC-like"/>
</dbReference>
<keyword evidence="1" id="KW-0732">Signal</keyword>
<sequence length="184" mass="20014">MQKTDRQLRSGQCRRRRRGALLLSLLAVWAPRLAAQGVAATAEVKAALVYNFLKFTEWPGDAAGPLVLCVVNPDRRTEAAFAAVHGRTIEQRAIQVRTLAAADSAARCHLLYIHDGGGRELQQLGAGQPALLTVGDRDNFVDAGGAIGLVELDGRMQFKVNLEVMRRGSYKVSAQLLKLAINNR</sequence>
<feature type="chain" id="PRO_5011624565" description="DUF4154 domain-containing protein" evidence="1">
    <location>
        <begin position="35"/>
        <end position="184"/>
    </location>
</feature>
<dbReference type="Proteomes" id="UP000199470">
    <property type="component" value="Unassembled WGS sequence"/>
</dbReference>
<evidence type="ECO:0000256" key="1">
    <source>
        <dbReference type="SAM" id="SignalP"/>
    </source>
</evidence>
<proteinExistence type="predicted"/>
<name>A0A1I4PKE1_9BURK</name>
<organism evidence="2 3">
    <name type="scientific">Rugamonas rubra</name>
    <dbReference type="NCBI Taxonomy" id="758825"/>
    <lineage>
        <taxon>Bacteria</taxon>
        <taxon>Pseudomonadati</taxon>
        <taxon>Pseudomonadota</taxon>
        <taxon>Betaproteobacteria</taxon>
        <taxon>Burkholderiales</taxon>
        <taxon>Oxalobacteraceae</taxon>
        <taxon>Telluria group</taxon>
        <taxon>Rugamonas</taxon>
    </lineage>
</organism>
<protein>
    <recommendedName>
        <fullName evidence="4">DUF4154 domain-containing protein</fullName>
    </recommendedName>
</protein>
<keyword evidence="3" id="KW-1185">Reference proteome</keyword>
<gene>
    <name evidence="2" type="ORF">SAMN02982985_03496</name>
</gene>
<evidence type="ECO:0000313" key="3">
    <source>
        <dbReference type="Proteomes" id="UP000199470"/>
    </source>
</evidence>
<evidence type="ECO:0000313" key="2">
    <source>
        <dbReference type="EMBL" id="SFM28271.1"/>
    </source>
</evidence>
<dbReference type="Pfam" id="PF13689">
    <property type="entry name" value="DUF4154"/>
    <property type="match status" value="1"/>
</dbReference>
<dbReference type="STRING" id="758825.SAMN02982985_03496"/>